<accession>A0A486VJQ0</accession>
<sequence length="306" mass="36173">MDHEDYSDILEDIIDCCFYSNVKPRIKISHFRQLTEILIRKLLSIDKNKKIMLGNSDLKEKLAPHFAYDPKFESAYNKIKSLGNDYTHTERLNAVSTDEYNQCLEAILYVYSYLFIDFFHKEKFNDRKIIVAFFSILPLEIRVNTLTKLLENSPNDVFILNKLALARLKKFGLKNTVLWLYTNKETFDLSDKQLVTLHMEKSIEKNSAYSTEFILEHIKNNLELKSLFEYLLETLITTQSNIDREGHRYKTFESAKEFYSMKKKELSDDSKEFSDFIELMDLCYTGRQKEENKNALKSDNAYITIR</sequence>
<name>A0A486VJQ0_KLEPN</name>
<gene>
    <name evidence="1" type="ORF">SAMEA4873561_03820</name>
</gene>
<dbReference type="RefSeq" id="WP_020324311.1">
    <property type="nucleotide sequence ID" value="NZ_BIJL01000001.1"/>
</dbReference>
<organism evidence="1">
    <name type="scientific">Klebsiella pneumoniae</name>
    <dbReference type="NCBI Taxonomy" id="573"/>
    <lineage>
        <taxon>Bacteria</taxon>
        <taxon>Pseudomonadati</taxon>
        <taxon>Pseudomonadota</taxon>
        <taxon>Gammaproteobacteria</taxon>
        <taxon>Enterobacterales</taxon>
        <taxon>Enterobacteriaceae</taxon>
        <taxon>Klebsiella/Raoultella group</taxon>
        <taxon>Klebsiella</taxon>
        <taxon>Klebsiella pneumoniae complex</taxon>
    </lineage>
</organism>
<proteinExistence type="predicted"/>
<dbReference type="AlphaFoldDB" id="A0A486VJQ0"/>
<reference evidence="1" key="1">
    <citation type="submission" date="2019-03" db="EMBL/GenBank/DDBJ databases">
        <authorList>
            <consortium name="Pathogen Informatics"/>
        </authorList>
    </citation>
    <scope>NUCLEOTIDE SEQUENCE</scope>
    <source>
        <strain evidence="1">5012STDY7626360</strain>
    </source>
</reference>
<evidence type="ECO:0000313" key="1">
    <source>
        <dbReference type="EMBL" id="VGM50754.1"/>
    </source>
</evidence>
<dbReference type="EMBL" id="CAAHDG010000011">
    <property type="protein sequence ID" value="VGM50754.1"/>
    <property type="molecule type" value="Genomic_DNA"/>
</dbReference>
<protein>
    <submittedName>
        <fullName evidence="1">Uncharacterized protein</fullName>
    </submittedName>
</protein>